<dbReference type="AlphaFoldDB" id="A0AAV9XHG2"/>
<dbReference type="EMBL" id="JAVHJO010000004">
    <property type="protein sequence ID" value="KAK6541215.1"/>
    <property type="molecule type" value="Genomic_DNA"/>
</dbReference>
<proteinExistence type="predicted"/>
<keyword evidence="2" id="KW-1185">Reference proteome</keyword>
<gene>
    <name evidence="1" type="ORF">TWF694_008582</name>
</gene>
<name>A0AAV9XHG2_9PEZI</name>
<dbReference type="Proteomes" id="UP001365542">
    <property type="component" value="Unassembled WGS sequence"/>
</dbReference>
<comment type="caution">
    <text evidence="1">The sequence shown here is derived from an EMBL/GenBank/DDBJ whole genome shotgun (WGS) entry which is preliminary data.</text>
</comment>
<evidence type="ECO:0000313" key="1">
    <source>
        <dbReference type="EMBL" id="KAK6541215.1"/>
    </source>
</evidence>
<organism evidence="1 2">
    <name type="scientific">Orbilia ellipsospora</name>
    <dbReference type="NCBI Taxonomy" id="2528407"/>
    <lineage>
        <taxon>Eukaryota</taxon>
        <taxon>Fungi</taxon>
        <taxon>Dikarya</taxon>
        <taxon>Ascomycota</taxon>
        <taxon>Pezizomycotina</taxon>
        <taxon>Orbiliomycetes</taxon>
        <taxon>Orbiliales</taxon>
        <taxon>Orbiliaceae</taxon>
        <taxon>Orbilia</taxon>
    </lineage>
</organism>
<evidence type="ECO:0000313" key="2">
    <source>
        <dbReference type="Proteomes" id="UP001365542"/>
    </source>
</evidence>
<accession>A0AAV9XHG2</accession>
<protein>
    <submittedName>
        <fullName evidence="1">Uncharacterized protein</fullName>
    </submittedName>
</protein>
<sequence>MDKRAPGQAEAEQSLTESEKAVLVEYQKILVTLELINTSLEKTIAAAREKGPVQSSLDELHRVVRNTFSG</sequence>
<reference evidence="1 2" key="1">
    <citation type="submission" date="2019-10" db="EMBL/GenBank/DDBJ databases">
        <authorList>
            <person name="Palmer J.M."/>
        </authorList>
    </citation>
    <scope>NUCLEOTIDE SEQUENCE [LARGE SCALE GENOMIC DNA]</scope>
    <source>
        <strain evidence="1 2">TWF694</strain>
    </source>
</reference>